<name>A0A6J5UK33_PRUAR</name>
<evidence type="ECO:0000313" key="1">
    <source>
        <dbReference type="EMBL" id="CAB4275555.1"/>
    </source>
</evidence>
<dbReference type="GO" id="GO:0003682">
    <property type="term" value="F:chromatin binding"/>
    <property type="evidence" value="ECO:0007669"/>
    <property type="project" value="TreeGrafter"/>
</dbReference>
<dbReference type="Proteomes" id="UP000507222">
    <property type="component" value="Unassembled WGS sequence"/>
</dbReference>
<proteinExistence type="predicted"/>
<dbReference type="PANTHER" id="PTHR12374:SF20">
    <property type="entry name" value="TRANSCRIPTIONAL ADAPTER 2-ALPHA"/>
    <property type="match status" value="1"/>
</dbReference>
<sequence length="151" mass="18231">MNERRLWWWRWRVAEAERDMEGKAVRGLGLGISKIKLGQFDTFFKLDERKRRKDFKLERNLLYPDPFEKNLPPEEREIYHRFKVFMRFHSNEEHKELLKSIIKEQQVVKRILDLQVGPKMKELKENIKVRTYALILEGLVPSAPPTIDLDI</sequence>
<dbReference type="AlphaFoldDB" id="A0A6J5UK33"/>
<dbReference type="PANTHER" id="PTHR12374">
    <property type="entry name" value="TRANSCRIPTIONAL ADAPTOR 2 ADA2 -RELATED"/>
    <property type="match status" value="1"/>
</dbReference>
<evidence type="ECO:0000313" key="2">
    <source>
        <dbReference type="Proteomes" id="UP000507222"/>
    </source>
</evidence>
<reference evidence="1 2" key="1">
    <citation type="submission" date="2020-05" db="EMBL/GenBank/DDBJ databases">
        <authorList>
            <person name="Campoy J."/>
            <person name="Schneeberger K."/>
            <person name="Spophaly S."/>
        </authorList>
    </citation>
    <scope>NUCLEOTIDE SEQUENCE [LARGE SCALE GENOMIC DNA]</scope>
    <source>
        <strain evidence="1">PruArmRojPasFocal</strain>
    </source>
</reference>
<dbReference type="GO" id="GO:0003713">
    <property type="term" value="F:transcription coactivator activity"/>
    <property type="evidence" value="ECO:0007669"/>
    <property type="project" value="TreeGrafter"/>
</dbReference>
<dbReference type="EMBL" id="CAEKDK010000004">
    <property type="protein sequence ID" value="CAB4275555.1"/>
    <property type="molecule type" value="Genomic_DNA"/>
</dbReference>
<dbReference type="GO" id="GO:0006357">
    <property type="term" value="P:regulation of transcription by RNA polymerase II"/>
    <property type="evidence" value="ECO:0007669"/>
    <property type="project" value="TreeGrafter"/>
</dbReference>
<gene>
    <name evidence="1" type="ORF">CURHAP_LOCUS24474</name>
</gene>
<accession>A0A6J5UK33</accession>
<dbReference type="GO" id="GO:0006338">
    <property type="term" value="P:chromatin remodeling"/>
    <property type="evidence" value="ECO:0007669"/>
    <property type="project" value="TreeGrafter"/>
</dbReference>
<dbReference type="GO" id="GO:0005634">
    <property type="term" value="C:nucleus"/>
    <property type="evidence" value="ECO:0007669"/>
    <property type="project" value="TreeGrafter"/>
</dbReference>
<protein>
    <submittedName>
        <fullName evidence="1">Uncharacterized protein</fullName>
    </submittedName>
</protein>
<organism evidence="1 2">
    <name type="scientific">Prunus armeniaca</name>
    <name type="common">Apricot</name>
    <name type="synonym">Armeniaca vulgaris</name>
    <dbReference type="NCBI Taxonomy" id="36596"/>
    <lineage>
        <taxon>Eukaryota</taxon>
        <taxon>Viridiplantae</taxon>
        <taxon>Streptophyta</taxon>
        <taxon>Embryophyta</taxon>
        <taxon>Tracheophyta</taxon>
        <taxon>Spermatophyta</taxon>
        <taxon>Magnoliopsida</taxon>
        <taxon>eudicotyledons</taxon>
        <taxon>Gunneridae</taxon>
        <taxon>Pentapetalae</taxon>
        <taxon>rosids</taxon>
        <taxon>fabids</taxon>
        <taxon>Rosales</taxon>
        <taxon>Rosaceae</taxon>
        <taxon>Amygdaloideae</taxon>
        <taxon>Amygdaleae</taxon>
        <taxon>Prunus</taxon>
    </lineage>
</organism>